<comment type="caution">
    <text evidence="1">The sequence shown here is derived from an EMBL/GenBank/DDBJ whole genome shotgun (WGS) entry which is preliminary data.</text>
</comment>
<evidence type="ECO:0000313" key="2">
    <source>
        <dbReference type="Proteomes" id="UP000249590"/>
    </source>
</evidence>
<protein>
    <submittedName>
        <fullName evidence="1">Uncharacterized protein</fullName>
    </submittedName>
</protein>
<organism evidence="1 2">
    <name type="scientific">Acuticoccus sediminis</name>
    <dbReference type="NCBI Taxonomy" id="2184697"/>
    <lineage>
        <taxon>Bacteria</taxon>
        <taxon>Pseudomonadati</taxon>
        <taxon>Pseudomonadota</taxon>
        <taxon>Alphaproteobacteria</taxon>
        <taxon>Hyphomicrobiales</taxon>
        <taxon>Amorphaceae</taxon>
        <taxon>Acuticoccus</taxon>
    </lineage>
</organism>
<dbReference type="EMBL" id="QHHQ01000015">
    <property type="protein sequence ID" value="RAH96200.1"/>
    <property type="molecule type" value="Genomic_DNA"/>
</dbReference>
<accession>A0A8B2NCU4</accession>
<reference evidence="1 2" key="1">
    <citation type="submission" date="2018-05" db="EMBL/GenBank/DDBJ databases">
        <title>Acuticoccus sediminis sp. nov., isolated from deep-sea sediment of Indian Ocean.</title>
        <authorList>
            <person name="Liu X."/>
            <person name="Lai Q."/>
            <person name="Du Y."/>
            <person name="Sun F."/>
            <person name="Zhang X."/>
            <person name="Wang S."/>
            <person name="Shao Z."/>
        </authorList>
    </citation>
    <scope>NUCLEOTIDE SEQUENCE [LARGE SCALE GENOMIC DNA]</scope>
    <source>
        <strain evidence="1 2">PTG4-2</strain>
    </source>
</reference>
<sequence length="77" mass="8301">MFAASANGRCGGAHRGWICIDIEDLGTPDTPDAVCEMCERQETVLREGARRLLAQAVEAEAAIGLAIMVTRPSSKRR</sequence>
<keyword evidence="2" id="KW-1185">Reference proteome</keyword>
<name>A0A8B2NCU4_9HYPH</name>
<proteinExistence type="predicted"/>
<dbReference type="AlphaFoldDB" id="A0A8B2NCU4"/>
<gene>
    <name evidence="1" type="ORF">DLJ53_32960</name>
</gene>
<dbReference type="Proteomes" id="UP000249590">
    <property type="component" value="Unassembled WGS sequence"/>
</dbReference>
<evidence type="ECO:0000313" key="1">
    <source>
        <dbReference type="EMBL" id="RAH96200.1"/>
    </source>
</evidence>